<gene>
    <name evidence="1" type="ORF">ACFORO_36555</name>
</gene>
<organism evidence="1 2">
    <name type="scientific">Amycolatopsis halotolerans</name>
    <dbReference type="NCBI Taxonomy" id="330083"/>
    <lineage>
        <taxon>Bacteria</taxon>
        <taxon>Bacillati</taxon>
        <taxon>Actinomycetota</taxon>
        <taxon>Actinomycetes</taxon>
        <taxon>Pseudonocardiales</taxon>
        <taxon>Pseudonocardiaceae</taxon>
        <taxon>Amycolatopsis</taxon>
    </lineage>
</organism>
<evidence type="ECO:0000313" key="1">
    <source>
        <dbReference type="EMBL" id="MFC3515721.1"/>
    </source>
</evidence>
<accession>A0ABV7QUI8</accession>
<protein>
    <recommendedName>
        <fullName evidence="3">Aspartate/glutamate racemase family protein</fullName>
    </recommendedName>
</protein>
<comment type="caution">
    <text evidence="1">The sequence shown here is derived from an EMBL/GenBank/DDBJ whole genome shotgun (WGS) entry which is preliminary data.</text>
</comment>
<keyword evidence="2" id="KW-1185">Reference proteome</keyword>
<dbReference type="Proteomes" id="UP001595764">
    <property type="component" value="Unassembled WGS sequence"/>
</dbReference>
<name>A0ABV7QUI8_9PSEU</name>
<proteinExistence type="predicted"/>
<dbReference type="EMBL" id="JBHRWI010000053">
    <property type="protein sequence ID" value="MFC3515721.1"/>
    <property type="molecule type" value="Genomic_DNA"/>
</dbReference>
<sequence length="232" mass="24566">MNGRIAGQASAFGARAVLGVIVIGGRRARIRGDVGCLETYSEPVVFETAADTSMQQVFDGREREMLPSLAEAGQALLERGATILTTTCGLLTTLQHDLAARFAAPVAVSPLLQAPPLLKAVAPRKIGVITAIADLLTPARLAAAGIAPERAEVLDLSGTRHFLPALRDGLAIDPQLAEREIRESVQAVSPEVGALVVECANLPPYRAALRAATGLPVWDALDQLRWLARAWQ</sequence>
<evidence type="ECO:0008006" key="3">
    <source>
        <dbReference type="Google" id="ProtNLM"/>
    </source>
</evidence>
<dbReference type="RefSeq" id="WP_377876302.1">
    <property type="nucleotide sequence ID" value="NZ_JBHMAY010000093.1"/>
</dbReference>
<reference evidence="2" key="1">
    <citation type="journal article" date="2019" name="Int. J. Syst. Evol. Microbiol.">
        <title>The Global Catalogue of Microorganisms (GCM) 10K type strain sequencing project: providing services to taxonomists for standard genome sequencing and annotation.</title>
        <authorList>
            <consortium name="The Broad Institute Genomics Platform"/>
            <consortium name="The Broad Institute Genome Sequencing Center for Infectious Disease"/>
            <person name="Wu L."/>
            <person name="Ma J."/>
        </authorList>
    </citation>
    <scope>NUCLEOTIDE SEQUENCE [LARGE SCALE GENOMIC DNA]</scope>
    <source>
        <strain evidence="2">CGMCC 4.7682</strain>
    </source>
</reference>
<evidence type="ECO:0000313" key="2">
    <source>
        <dbReference type="Proteomes" id="UP001595764"/>
    </source>
</evidence>